<keyword evidence="2" id="KW-1185">Reference proteome</keyword>
<accession>A0ACC1D3Y6</accession>
<gene>
    <name evidence="1" type="ORF">K1T71_006080</name>
</gene>
<dbReference type="Proteomes" id="UP000824533">
    <property type="component" value="Linkage Group LG10"/>
</dbReference>
<protein>
    <submittedName>
        <fullName evidence="1">Uncharacterized protein</fullName>
    </submittedName>
</protein>
<evidence type="ECO:0000313" key="2">
    <source>
        <dbReference type="Proteomes" id="UP000824533"/>
    </source>
</evidence>
<comment type="caution">
    <text evidence="1">The sequence shown here is derived from an EMBL/GenBank/DDBJ whole genome shotgun (WGS) entry which is preliminary data.</text>
</comment>
<name>A0ACC1D3Y6_9NEOP</name>
<reference evidence="1 2" key="1">
    <citation type="journal article" date="2021" name="Front. Genet.">
        <title>Chromosome-Level Genome Assembly Reveals Significant Gene Expansion in the Toll and IMD Signaling Pathways of Dendrolimus kikuchii.</title>
        <authorList>
            <person name="Zhou J."/>
            <person name="Wu P."/>
            <person name="Xiong Z."/>
            <person name="Liu N."/>
            <person name="Zhao N."/>
            <person name="Ji M."/>
            <person name="Qiu Y."/>
            <person name="Yang B."/>
        </authorList>
    </citation>
    <scope>NUCLEOTIDE SEQUENCE [LARGE SCALE GENOMIC DNA]</scope>
    <source>
        <strain evidence="1">Ann1</strain>
    </source>
</reference>
<organism evidence="1 2">
    <name type="scientific">Dendrolimus kikuchii</name>
    <dbReference type="NCBI Taxonomy" id="765133"/>
    <lineage>
        <taxon>Eukaryota</taxon>
        <taxon>Metazoa</taxon>
        <taxon>Ecdysozoa</taxon>
        <taxon>Arthropoda</taxon>
        <taxon>Hexapoda</taxon>
        <taxon>Insecta</taxon>
        <taxon>Pterygota</taxon>
        <taxon>Neoptera</taxon>
        <taxon>Endopterygota</taxon>
        <taxon>Lepidoptera</taxon>
        <taxon>Glossata</taxon>
        <taxon>Ditrysia</taxon>
        <taxon>Bombycoidea</taxon>
        <taxon>Lasiocampidae</taxon>
        <taxon>Dendrolimus</taxon>
    </lineage>
</organism>
<evidence type="ECO:0000313" key="1">
    <source>
        <dbReference type="EMBL" id="KAJ0178257.1"/>
    </source>
</evidence>
<sequence>MRNMLLLKFIFFTIIYTVASLPEELDYQIEDYDSSAKEELYENESAEMMEDLPGNGTESISDVPSTVLPDLTTEDPNEAQTITTLSTTANSNDKRMNVDKSQALLEEVLNASLNTIISIINMDYDSIFKDLNDTLNNPHYNDEIMDALMPIQNDIAIEINKEKNLFIEIHENVPKINAELAVVVKTKDIMNKIQEAVEFLTSIPT</sequence>
<proteinExistence type="predicted"/>
<dbReference type="EMBL" id="CM034396">
    <property type="protein sequence ID" value="KAJ0178257.1"/>
    <property type="molecule type" value="Genomic_DNA"/>
</dbReference>